<evidence type="ECO:0000259" key="2">
    <source>
        <dbReference type="Pfam" id="PF07727"/>
    </source>
</evidence>
<keyword evidence="1" id="KW-0472">Membrane</keyword>
<keyword evidence="4" id="KW-1185">Reference proteome</keyword>
<gene>
    <name evidence="3" type="ORF">QYE76_061005</name>
</gene>
<accession>A0AAD8S2E1</accession>
<sequence>MPLPPLPLLPLLRSSVACVPPPHSGMLALAILLPQLFAMCFVAMISLLCLVLKHQQSVMPVNRARELVVVLASSFWMIALGLCAGPRATACVAWAAPWDVASRVATAARCRPVALGAPIAWAGASAQPRAVASRDNIVRPAHPAGWADAAGVPCSAVARGTSSVATACVFSFDDADASPSVTLPAPVVHRPHTRSKSGIVRPRERTDGTVAWLAACLAQATADPTAEPRHYTAAMQIPHWRSAMELEYQALLKNDTWNLVPPKPGVNIIDCKWVFKVKKHADGSIERYKARLVAKGFKQRYGLDYEDTFSPVVKPTTIRVLLSLAVTRGFLGWDTSAMQQSIFQSASSGPIVSLCGYLSSW</sequence>
<protein>
    <recommendedName>
        <fullName evidence="2">Reverse transcriptase Ty1/copia-type domain-containing protein</fullName>
    </recommendedName>
</protein>
<keyword evidence="1" id="KW-0812">Transmembrane</keyword>
<reference evidence="3" key="1">
    <citation type="submission" date="2023-07" db="EMBL/GenBank/DDBJ databases">
        <title>A chromosome-level genome assembly of Lolium multiflorum.</title>
        <authorList>
            <person name="Chen Y."/>
            <person name="Copetti D."/>
            <person name="Kolliker R."/>
            <person name="Studer B."/>
        </authorList>
    </citation>
    <scope>NUCLEOTIDE SEQUENCE</scope>
    <source>
        <strain evidence="3">02402/16</strain>
        <tissue evidence="3">Leaf</tissue>
    </source>
</reference>
<evidence type="ECO:0000256" key="1">
    <source>
        <dbReference type="SAM" id="Phobius"/>
    </source>
</evidence>
<keyword evidence="1" id="KW-1133">Transmembrane helix</keyword>
<evidence type="ECO:0000313" key="4">
    <source>
        <dbReference type="Proteomes" id="UP001231189"/>
    </source>
</evidence>
<dbReference type="Pfam" id="PF07727">
    <property type="entry name" value="RVT_2"/>
    <property type="match status" value="1"/>
</dbReference>
<dbReference type="Proteomes" id="UP001231189">
    <property type="component" value="Unassembled WGS sequence"/>
</dbReference>
<feature type="domain" description="Reverse transcriptase Ty1/copia-type" evidence="2">
    <location>
        <begin position="254"/>
        <end position="329"/>
    </location>
</feature>
<proteinExistence type="predicted"/>
<comment type="caution">
    <text evidence="3">The sequence shown here is derived from an EMBL/GenBank/DDBJ whole genome shotgun (WGS) entry which is preliminary data.</text>
</comment>
<name>A0AAD8S2E1_LOLMU</name>
<dbReference type="AlphaFoldDB" id="A0AAD8S2E1"/>
<feature type="transmembrane region" description="Helical" evidence="1">
    <location>
        <begin position="27"/>
        <end position="52"/>
    </location>
</feature>
<feature type="transmembrane region" description="Helical" evidence="1">
    <location>
        <begin position="64"/>
        <end position="82"/>
    </location>
</feature>
<organism evidence="3 4">
    <name type="scientific">Lolium multiflorum</name>
    <name type="common">Italian ryegrass</name>
    <name type="synonym">Lolium perenne subsp. multiflorum</name>
    <dbReference type="NCBI Taxonomy" id="4521"/>
    <lineage>
        <taxon>Eukaryota</taxon>
        <taxon>Viridiplantae</taxon>
        <taxon>Streptophyta</taxon>
        <taxon>Embryophyta</taxon>
        <taxon>Tracheophyta</taxon>
        <taxon>Spermatophyta</taxon>
        <taxon>Magnoliopsida</taxon>
        <taxon>Liliopsida</taxon>
        <taxon>Poales</taxon>
        <taxon>Poaceae</taxon>
        <taxon>BOP clade</taxon>
        <taxon>Pooideae</taxon>
        <taxon>Poodae</taxon>
        <taxon>Poeae</taxon>
        <taxon>Poeae Chloroplast Group 2 (Poeae type)</taxon>
        <taxon>Loliodinae</taxon>
        <taxon>Loliinae</taxon>
        <taxon>Lolium</taxon>
    </lineage>
</organism>
<dbReference type="InterPro" id="IPR013103">
    <property type="entry name" value="RVT_2"/>
</dbReference>
<dbReference type="EMBL" id="JAUUTY010000004">
    <property type="protein sequence ID" value="KAK1643200.1"/>
    <property type="molecule type" value="Genomic_DNA"/>
</dbReference>
<evidence type="ECO:0000313" key="3">
    <source>
        <dbReference type="EMBL" id="KAK1643200.1"/>
    </source>
</evidence>